<evidence type="ECO:0000313" key="1">
    <source>
        <dbReference type="EMBL" id="EFB21499.1"/>
    </source>
</evidence>
<gene>
    <name evidence="1" type="ORF">PANDA_010007</name>
</gene>
<proteinExistence type="predicted"/>
<reference evidence="1" key="1">
    <citation type="journal article" date="2010" name="Nature">
        <title>The sequence and de novo assembly of the giant panda genome.</title>
        <authorList>
            <person name="Li R."/>
            <person name="Fan W."/>
            <person name="Tian G."/>
            <person name="Zhu H."/>
            <person name="He L."/>
            <person name="Cai J."/>
            <person name="Huang Q."/>
            <person name="Cai Q."/>
            <person name="Li B."/>
            <person name="Bai Y."/>
            <person name="Zhang Z."/>
            <person name="Zhang Y."/>
            <person name="Wang W."/>
            <person name="Li J."/>
            <person name="Wei F."/>
            <person name="Li H."/>
            <person name="Jian M."/>
            <person name="Li J."/>
            <person name="Zhang Z."/>
            <person name="Nielsen R."/>
            <person name="Li D."/>
            <person name="Gu W."/>
            <person name="Yang Z."/>
            <person name="Xuan Z."/>
            <person name="Ryder O.A."/>
            <person name="Leung F.C."/>
            <person name="Zhou Y."/>
            <person name="Cao J."/>
            <person name="Sun X."/>
            <person name="Fu Y."/>
            <person name="Fang X."/>
            <person name="Guo X."/>
            <person name="Wang B."/>
            <person name="Hou R."/>
            <person name="Shen F."/>
            <person name="Mu B."/>
            <person name="Ni P."/>
            <person name="Lin R."/>
            <person name="Qian W."/>
            <person name="Wang G."/>
            <person name="Yu C."/>
            <person name="Nie W."/>
            <person name="Wang J."/>
            <person name="Wu Z."/>
            <person name="Liang H."/>
            <person name="Min J."/>
            <person name="Wu Q."/>
            <person name="Cheng S."/>
            <person name="Ruan J."/>
            <person name="Wang M."/>
            <person name="Shi Z."/>
            <person name="Wen M."/>
            <person name="Liu B."/>
            <person name="Ren X."/>
            <person name="Zheng H."/>
            <person name="Dong D."/>
            <person name="Cook K."/>
            <person name="Shan G."/>
            <person name="Zhang H."/>
            <person name="Kosiol C."/>
            <person name="Xie X."/>
            <person name="Lu Z."/>
            <person name="Zheng H."/>
            <person name="Li Y."/>
            <person name="Steiner C.C."/>
            <person name="Lam T.T."/>
            <person name="Lin S."/>
            <person name="Zhang Q."/>
            <person name="Li G."/>
            <person name="Tian J."/>
            <person name="Gong T."/>
            <person name="Liu H."/>
            <person name="Zhang D."/>
            <person name="Fang L."/>
            <person name="Ye C."/>
            <person name="Zhang J."/>
            <person name="Hu W."/>
            <person name="Xu A."/>
            <person name="Ren Y."/>
            <person name="Zhang G."/>
            <person name="Bruford M.W."/>
            <person name="Li Q."/>
            <person name="Ma L."/>
            <person name="Guo Y."/>
            <person name="An N."/>
            <person name="Hu Y."/>
            <person name="Zheng Y."/>
            <person name="Shi Y."/>
            <person name="Li Z."/>
            <person name="Liu Q."/>
            <person name="Chen Y."/>
            <person name="Zhao J."/>
            <person name="Qu N."/>
            <person name="Zhao S."/>
            <person name="Tian F."/>
            <person name="Wang X."/>
            <person name="Wang H."/>
            <person name="Xu L."/>
            <person name="Liu X."/>
            <person name="Vinar T."/>
            <person name="Wang Y."/>
            <person name="Lam T.W."/>
            <person name="Yiu S.M."/>
            <person name="Liu S."/>
            <person name="Zhang H."/>
            <person name="Li D."/>
            <person name="Huang Y."/>
            <person name="Wang X."/>
            <person name="Yang G."/>
            <person name="Jiang Z."/>
            <person name="Wang J."/>
            <person name="Qin N."/>
            <person name="Li L."/>
            <person name="Li J."/>
            <person name="Bolund L."/>
            <person name="Kristiansen K."/>
            <person name="Wong G.K."/>
            <person name="Olson M."/>
            <person name="Zhang X."/>
            <person name="Li S."/>
            <person name="Yang H."/>
            <person name="Wang J."/>
            <person name="Wang J."/>
        </authorList>
    </citation>
    <scope>NUCLEOTIDE SEQUENCE [LARGE SCALE GENOMIC DNA]</scope>
</reference>
<sequence length="51" mass="5574">FRISVLCSATSLALLEDRPKVSELAAGDWMFTQKPKSITVPVEIPSSPLDE</sequence>
<dbReference type="AlphaFoldDB" id="D2HGA5"/>
<dbReference type="InParanoid" id="D2HGA5"/>
<feature type="non-terminal residue" evidence="1">
    <location>
        <position position="51"/>
    </location>
</feature>
<dbReference type="EMBL" id="GL192805">
    <property type="protein sequence ID" value="EFB21499.1"/>
    <property type="molecule type" value="Genomic_DNA"/>
</dbReference>
<organism evidence="1">
    <name type="scientific">Ailuropoda melanoleuca</name>
    <name type="common">Giant panda</name>
    <dbReference type="NCBI Taxonomy" id="9646"/>
    <lineage>
        <taxon>Eukaryota</taxon>
        <taxon>Metazoa</taxon>
        <taxon>Chordata</taxon>
        <taxon>Craniata</taxon>
        <taxon>Vertebrata</taxon>
        <taxon>Euteleostomi</taxon>
        <taxon>Mammalia</taxon>
        <taxon>Eutheria</taxon>
        <taxon>Laurasiatheria</taxon>
        <taxon>Carnivora</taxon>
        <taxon>Caniformia</taxon>
        <taxon>Ursidae</taxon>
        <taxon>Ailuropoda</taxon>
    </lineage>
</organism>
<feature type="non-terminal residue" evidence="1">
    <location>
        <position position="1"/>
    </location>
</feature>
<name>D2HGA5_AILME</name>
<accession>D2HGA5</accession>
<protein>
    <submittedName>
        <fullName evidence="1">Uncharacterized protein</fullName>
    </submittedName>
</protein>